<reference evidence="15" key="1">
    <citation type="submission" date="2025-08" db="UniProtKB">
        <authorList>
            <consortium name="Ensembl"/>
        </authorList>
    </citation>
    <scope>IDENTIFICATION</scope>
</reference>
<dbReference type="AlphaFoldDB" id="A0A8C7YIS3"/>
<evidence type="ECO:0000256" key="11">
    <source>
        <dbReference type="ARBA" id="ARBA00045607"/>
    </source>
</evidence>
<protein>
    <recommendedName>
        <fullName evidence="10">Transmembrane protein 41B</fullName>
    </recommendedName>
</protein>
<dbReference type="PANTHER" id="PTHR43220">
    <property type="match status" value="1"/>
</dbReference>
<comment type="catalytic activity">
    <reaction evidence="5">
        <text>a 1,2-diacyl-sn-glycero-3-phospho-L-serine(in) = a 1,2-diacyl-sn-glycero-3-phospho-L-serine(out)</text>
        <dbReference type="Rhea" id="RHEA:38663"/>
        <dbReference type="ChEBI" id="CHEBI:57262"/>
    </reaction>
</comment>
<accession>A0A8C7YIS3</accession>
<dbReference type="GO" id="GO:0008045">
    <property type="term" value="P:motor neuron axon guidance"/>
    <property type="evidence" value="ECO:0007669"/>
    <property type="project" value="Ensembl"/>
</dbReference>
<dbReference type="Proteomes" id="UP000694383">
    <property type="component" value="Unplaced"/>
</dbReference>
<reference evidence="15" key="2">
    <citation type="submission" date="2025-09" db="UniProtKB">
        <authorList>
            <consortium name="Ensembl"/>
        </authorList>
    </citation>
    <scope>IDENTIFICATION</scope>
</reference>
<keyword evidence="2 13" id="KW-0812">Transmembrane</keyword>
<evidence type="ECO:0000256" key="5">
    <source>
        <dbReference type="ARBA" id="ARBA00024479"/>
    </source>
</evidence>
<evidence type="ECO:0000313" key="15">
    <source>
        <dbReference type="Ensembl" id="ENSOSIP00000027876.1"/>
    </source>
</evidence>
<feature type="domain" description="VTT" evidence="14">
    <location>
        <begin position="165"/>
        <end position="273"/>
    </location>
</feature>
<evidence type="ECO:0000256" key="8">
    <source>
        <dbReference type="ARBA" id="ARBA00025797"/>
    </source>
</evidence>
<evidence type="ECO:0000256" key="1">
    <source>
        <dbReference type="ARBA" id="ARBA00004141"/>
    </source>
</evidence>
<evidence type="ECO:0000256" key="12">
    <source>
        <dbReference type="SAM" id="MobiDB-lite"/>
    </source>
</evidence>
<evidence type="ECO:0000256" key="10">
    <source>
        <dbReference type="ARBA" id="ARBA00039252"/>
    </source>
</evidence>
<name>A0A8C7YIS3_9TELE</name>
<proteinExistence type="inferred from homology"/>
<dbReference type="InterPro" id="IPR045014">
    <property type="entry name" value="TM41A/B"/>
</dbReference>
<dbReference type="GO" id="GO:0005789">
    <property type="term" value="C:endoplasmic reticulum membrane"/>
    <property type="evidence" value="ECO:0007669"/>
    <property type="project" value="TreeGrafter"/>
</dbReference>
<evidence type="ECO:0000256" key="7">
    <source>
        <dbReference type="ARBA" id="ARBA00024631"/>
    </source>
</evidence>
<organism evidence="15 16">
    <name type="scientific">Oryzias sinensis</name>
    <name type="common">Chinese medaka</name>
    <dbReference type="NCBI Taxonomy" id="183150"/>
    <lineage>
        <taxon>Eukaryota</taxon>
        <taxon>Metazoa</taxon>
        <taxon>Chordata</taxon>
        <taxon>Craniata</taxon>
        <taxon>Vertebrata</taxon>
        <taxon>Euteleostomi</taxon>
        <taxon>Actinopterygii</taxon>
        <taxon>Neopterygii</taxon>
        <taxon>Teleostei</taxon>
        <taxon>Neoteleostei</taxon>
        <taxon>Acanthomorphata</taxon>
        <taxon>Ovalentaria</taxon>
        <taxon>Atherinomorphae</taxon>
        <taxon>Beloniformes</taxon>
        <taxon>Adrianichthyidae</taxon>
        <taxon>Oryziinae</taxon>
        <taxon>Oryzias</taxon>
    </lineage>
</organism>
<dbReference type="Pfam" id="PF09335">
    <property type="entry name" value="VTT_dom"/>
    <property type="match status" value="1"/>
</dbReference>
<feature type="transmembrane region" description="Helical" evidence="13">
    <location>
        <begin position="150"/>
        <end position="171"/>
    </location>
</feature>
<feature type="transmembrane region" description="Helical" evidence="13">
    <location>
        <begin position="90"/>
        <end position="108"/>
    </location>
</feature>
<evidence type="ECO:0000313" key="16">
    <source>
        <dbReference type="Proteomes" id="UP000694383"/>
    </source>
</evidence>
<dbReference type="GO" id="GO:0000045">
    <property type="term" value="P:autophagosome assembly"/>
    <property type="evidence" value="ECO:0007669"/>
    <property type="project" value="TreeGrafter"/>
</dbReference>
<keyword evidence="3 13" id="KW-1133">Transmembrane helix</keyword>
<comment type="subcellular location">
    <subcellularLocation>
        <location evidence="1">Membrane</location>
        <topology evidence="1">Multi-pass membrane protein</topology>
    </subcellularLocation>
</comment>
<keyword evidence="16" id="KW-1185">Reference proteome</keyword>
<comment type="function">
    <text evidence="11">Phospholipid scramblase involved in lipid homeostasis and membrane dynamics processes. Has phospholipid scramblase activity toward cholesterol and phosphatidylserine, as well as phosphatidylethanolamine and phosphatidylcholine. Required for autophagosome formation: participates in early stages of autophagosome biogenesis at the endoplasmic reticulum (ER) membrane by reequilibrating the leaflets of the ER as lipids are extracted by ATG2 (ATG2A or ATG2B) to mediate autophagosome assembly. In addition to autophagy, involved in other processes in which phospholipid scramblase activity is required. Required for normal motor neuron development.</text>
</comment>
<evidence type="ECO:0000256" key="9">
    <source>
        <dbReference type="ARBA" id="ARBA00034049"/>
    </source>
</evidence>
<dbReference type="InterPro" id="IPR032816">
    <property type="entry name" value="VTT_dom"/>
</dbReference>
<feature type="region of interest" description="Disordered" evidence="12">
    <location>
        <begin position="46"/>
        <end position="74"/>
    </location>
</feature>
<comment type="catalytic activity">
    <reaction evidence="9">
        <text>cholesterol(in) = cholesterol(out)</text>
        <dbReference type="Rhea" id="RHEA:39747"/>
        <dbReference type="ChEBI" id="CHEBI:16113"/>
    </reaction>
</comment>
<feature type="transmembrane region" description="Helical" evidence="13">
    <location>
        <begin position="183"/>
        <end position="206"/>
    </location>
</feature>
<dbReference type="GeneTree" id="ENSGT00940000156956"/>
<comment type="catalytic activity">
    <reaction evidence="6">
        <text>a 1,2-diacyl-sn-glycero-3-phosphoethanolamine(in) = a 1,2-diacyl-sn-glycero-3-phosphoethanolamine(out)</text>
        <dbReference type="Rhea" id="RHEA:38895"/>
        <dbReference type="ChEBI" id="CHEBI:64612"/>
    </reaction>
</comment>
<evidence type="ECO:0000256" key="13">
    <source>
        <dbReference type="SAM" id="Phobius"/>
    </source>
</evidence>
<evidence type="ECO:0000256" key="4">
    <source>
        <dbReference type="ARBA" id="ARBA00023136"/>
    </source>
</evidence>
<comment type="similarity">
    <text evidence="8">Belongs to the TMEM41 family.</text>
</comment>
<dbReference type="Ensembl" id="ENSOSIT00000029383.1">
    <property type="protein sequence ID" value="ENSOSIP00000027876.1"/>
    <property type="gene ID" value="ENSOSIG00000014551.1"/>
</dbReference>
<dbReference type="PANTHER" id="PTHR43220:SF18">
    <property type="entry name" value="TRANSMEMBRANE PROTEIN 41B"/>
    <property type="match status" value="1"/>
</dbReference>
<evidence type="ECO:0000256" key="3">
    <source>
        <dbReference type="ARBA" id="ARBA00022989"/>
    </source>
</evidence>
<keyword evidence="4 13" id="KW-0472">Membrane</keyword>
<evidence type="ECO:0000256" key="2">
    <source>
        <dbReference type="ARBA" id="ARBA00022692"/>
    </source>
</evidence>
<comment type="catalytic activity">
    <reaction evidence="7">
        <text>a 1,2-diacyl-sn-glycero-3-phosphocholine(in) = a 1,2-diacyl-sn-glycero-3-phosphocholine(out)</text>
        <dbReference type="Rhea" id="RHEA:38571"/>
        <dbReference type="ChEBI" id="CHEBI:57643"/>
    </reaction>
</comment>
<evidence type="ECO:0000259" key="14">
    <source>
        <dbReference type="Pfam" id="PF09335"/>
    </source>
</evidence>
<feature type="transmembrane region" description="Helical" evidence="13">
    <location>
        <begin position="249"/>
        <end position="272"/>
    </location>
</feature>
<evidence type="ECO:0000256" key="6">
    <source>
        <dbReference type="ARBA" id="ARBA00024615"/>
    </source>
</evidence>
<sequence length="405" mass="45509">MTKGKRSVYVACQQAVSPVLSHSPVIASFPFDLLLIHSIKKQTHKMSRKRREISDMDGLSPTQDEVKSNDSDSQLLKAQEREGGSARMSLLILVSIFACSASVMYLVYKNFPELPDDEMEKIKIPKDMDDAKALGTVLSKYKDTYYTQVLVAYFATYVFLQTFAIPGSIFLSILSGYLYPFPLALFLVCLCSGLGASFCYMLSYLVGRPVVYKYLTEKVQKWSQQVDKHRDHLINYIIFLRITPFLPNWFINITSPVINVPLGIFFIGTFLGKQKAKFFFYRNMEDGFMFVCFLNLTLCSTSHADRSGPAVLCSYQCRYNAVQTDHGRRGSVLELPGCARRARRPLHLARLLPEKAAAETGVEQNSAPHLPADAIVRLPRLRNTQLSLNPLGQCPAPVLVDQSVG</sequence>